<dbReference type="GO" id="GO:0016020">
    <property type="term" value="C:membrane"/>
    <property type="evidence" value="ECO:0007669"/>
    <property type="project" value="UniProtKB-SubCell"/>
</dbReference>
<dbReference type="InterPro" id="IPR019758">
    <property type="entry name" value="Pept_S26A_signal_pept_1_CS"/>
</dbReference>
<dbReference type="InterPro" id="IPR036286">
    <property type="entry name" value="LexA/Signal_pep-like_sf"/>
</dbReference>
<gene>
    <name evidence="8" type="primary">lepB</name>
    <name evidence="8" type="ORF">COW72_02220</name>
</gene>
<evidence type="ECO:0000256" key="1">
    <source>
        <dbReference type="ARBA" id="ARBA00000677"/>
    </source>
</evidence>
<dbReference type="AlphaFoldDB" id="A0A2H0FI14"/>
<keyword evidence="6" id="KW-1133">Transmembrane helix</keyword>
<feature type="domain" description="Peptidase S26" evidence="7">
    <location>
        <begin position="9"/>
        <end position="168"/>
    </location>
</feature>
<accession>A0A2H0FI14</accession>
<dbReference type="PROSITE" id="PS00760">
    <property type="entry name" value="SPASE_I_2"/>
    <property type="match status" value="1"/>
</dbReference>
<dbReference type="InterPro" id="IPR000223">
    <property type="entry name" value="Pept_S26A_signal_pept_1"/>
</dbReference>
<dbReference type="EMBL" id="PCUC01000119">
    <property type="protein sequence ID" value="PIQ06209.1"/>
    <property type="molecule type" value="Genomic_DNA"/>
</dbReference>
<dbReference type="PANTHER" id="PTHR43390:SF1">
    <property type="entry name" value="CHLOROPLAST PROCESSING PEPTIDASE"/>
    <property type="match status" value="1"/>
</dbReference>
<evidence type="ECO:0000256" key="6">
    <source>
        <dbReference type="RuleBase" id="RU362042"/>
    </source>
</evidence>
<dbReference type="PANTHER" id="PTHR43390">
    <property type="entry name" value="SIGNAL PEPTIDASE I"/>
    <property type="match status" value="1"/>
</dbReference>
<dbReference type="GO" id="GO:0006465">
    <property type="term" value="P:signal peptide processing"/>
    <property type="evidence" value="ECO:0007669"/>
    <property type="project" value="InterPro"/>
</dbReference>
<dbReference type="InterPro" id="IPR019533">
    <property type="entry name" value="Peptidase_S26"/>
</dbReference>
<feature type="active site" evidence="5">
    <location>
        <position position="39"/>
    </location>
</feature>
<keyword evidence="6" id="KW-0472">Membrane</keyword>
<protein>
    <recommendedName>
        <fullName evidence="3 6">Signal peptidase I</fullName>
        <ecNumber evidence="3 6">3.4.21.89</ecNumber>
    </recommendedName>
</protein>
<comment type="caution">
    <text evidence="8">The sequence shown here is derived from an EMBL/GenBank/DDBJ whole genome shotgun (WGS) entry which is preliminary data.</text>
</comment>
<evidence type="ECO:0000256" key="3">
    <source>
        <dbReference type="ARBA" id="ARBA00013208"/>
    </source>
</evidence>
<dbReference type="GO" id="GO:0004252">
    <property type="term" value="F:serine-type endopeptidase activity"/>
    <property type="evidence" value="ECO:0007669"/>
    <property type="project" value="InterPro"/>
</dbReference>
<evidence type="ECO:0000256" key="2">
    <source>
        <dbReference type="ARBA" id="ARBA00009370"/>
    </source>
</evidence>
<dbReference type="SUPFAM" id="SSF51306">
    <property type="entry name" value="LexA/Signal peptidase"/>
    <property type="match status" value="1"/>
</dbReference>
<dbReference type="PROSITE" id="PS00761">
    <property type="entry name" value="SPASE_I_3"/>
    <property type="match status" value="1"/>
</dbReference>
<comment type="catalytic activity">
    <reaction evidence="1 6">
        <text>Cleavage of hydrophobic, N-terminal signal or leader sequences from secreted and periplasmic proteins.</text>
        <dbReference type="EC" id="3.4.21.89"/>
    </reaction>
</comment>
<dbReference type="EC" id="3.4.21.89" evidence="3 6"/>
<comment type="similarity">
    <text evidence="2 6">Belongs to the peptidase S26 family.</text>
</comment>
<evidence type="ECO:0000313" key="8">
    <source>
        <dbReference type="EMBL" id="PIQ06209.1"/>
    </source>
</evidence>
<evidence type="ECO:0000259" key="7">
    <source>
        <dbReference type="Pfam" id="PF10502"/>
    </source>
</evidence>
<feature type="active site" evidence="5">
    <location>
        <position position="82"/>
    </location>
</feature>
<dbReference type="Pfam" id="PF10502">
    <property type="entry name" value="Peptidase_S26"/>
    <property type="match status" value="1"/>
</dbReference>
<comment type="subcellular location">
    <subcellularLocation>
        <location evidence="6">Membrane</location>
        <topology evidence="6">Single-pass type II membrane protein</topology>
    </subcellularLocation>
</comment>
<name>A0A2H0FI14_9BACT</name>
<dbReference type="PRINTS" id="PR00727">
    <property type="entry name" value="LEADERPTASE"/>
</dbReference>
<dbReference type="InterPro" id="IPR019757">
    <property type="entry name" value="Pept_S26A_signal_pept_1_Lys-AS"/>
</dbReference>
<feature type="transmembrane region" description="Helical" evidence="6">
    <location>
        <begin position="6"/>
        <end position="29"/>
    </location>
</feature>
<evidence type="ECO:0000256" key="4">
    <source>
        <dbReference type="ARBA" id="ARBA00022801"/>
    </source>
</evidence>
<reference evidence="8 9" key="1">
    <citation type="submission" date="2017-09" db="EMBL/GenBank/DDBJ databases">
        <title>Depth-based differentiation of microbial function through sediment-hosted aquifers and enrichment of novel symbionts in the deep terrestrial subsurface.</title>
        <authorList>
            <person name="Probst A.J."/>
            <person name="Ladd B."/>
            <person name="Jarett J.K."/>
            <person name="Geller-Mcgrath D.E."/>
            <person name="Sieber C.M."/>
            <person name="Emerson J.B."/>
            <person name="Anantharaman K."/>
            <person name="Thomas B.C."/>
            <person name="Malmstrom R."/>
            <person name="Stieglmeier M."/>
            <person name="Klingl A."/>
            <person name="Woyke T."/>
            <person name="Ryan C.M."/>
            <person name="Banfield J.F."/>
        </authorList>
    </citation>
    <scope>NUCLEOTIDE SEQUENCE [LARGE SCALE GENOMIC DNA]</scope>
    <source>
        <strain evidence="8">CG18_big_fil_WC_8_21_14_2_50_37_10</strain>
    </source>
</reference>
<keyword evidence="4 6" id="KW-0378">Hydrolase</keyword>
<dbReference type="CDD" id="cd06530">
    <property type="entry name" value="S26_SPase_I"/>
    <property type="match status" value="1"/>
</dbReference>
<evidence type="ECO:0000313" key="9">
    <source>
        <dbReference type="Proteomes" id="UP000230778"/>
    </source>
</evidence>
<keyword evidence="6" id="KW-0812">Transmembrane</keyword>
<keyword evidence="6" id="KW-0645">Protease</keyword>
<sequence>MRNFFVFIWEIVKIVIIALIIVVPIRYFIFQPFFVRGQSMEPNFADGDYLIVDEISYRFGSPQRGEVVVFKYPGNPSQRYIKRIIGLPGETVEIGDSKVIIFNENGTQILNETNYLPSFTPTPGDIRVTLTEDNYFVLGDNRVSSSDSRSWGPLPREDIIGRVIFRAWPFGALSKFGIPAYE</sequence>
<dbReference type="Proteomes" id="UP000230778">
    <property type="component" value="Unassembled WGS sequence"/>
</dbReference>
<dbReference type="Gene3D" id="2.10.109.10">
    <property type="entry name" value="Umud Fragment, subunit A"/>
    <property type="match status" value="1"/>
</dbReference>
<dbReference type="GO" id="GO:0009003">
    <property type="term" value="F:signal peptidase activity"/>
    <property type="evidence" value="ECO:0007669"/>
    <property type="project" value="UniProtKB-EC"/>
</dbReference>
<proteinExistence type="inferred from homology"/>
<organism evidence="8 9">
    <name type="scientific">Candidatus Nealsonbacteria bacterium CG18_big_fil_WC_8_21_14_2_50_37_10</name>
    <dbReference type="NCBI Taxonomy" id="1974717"/>
    <lineage>
        <taxon>Bacteria</taxon>
        <taxon>Candidatus Nealsoniibacteriota</taxon>
    </lineage>
</organism>
<dbReference type="NCBIfam" id="TIGR02227">
    <property type="entry name" value="sigpep_I_bact"/>
    <property type="match status" value="1"/>
</dbReference>
<evidence type="ECO:0000256" key="5">
    <source>
        <dbReference type="PIRSR" id="PIRSR600223-1"/>
    </source>
</evidence>